<dbReference type="PROSITE" id="PS51143">
    <property type="entry name" value="MT_A70"/>
    <property type="match status" value="1"/>
</dbReference>
<feature type="compositionally biased region" description="Basic and acidic residues" evidence="2">
    <location>
        <begin position="1032"/>
        <end position="1059"/>
    </location>
</feature>
<evidence type="ECO:0000256" key="2">
    <source>
        <dbReference type="SAM" id="MobiDB-lite"/>
    </source>
</evidence>
<evidence type="ECO:0000313" key="5">
    <source>
        <dbReference type="Proteomes" id="UP000717515"/>
    </source>
</evidence>
<dbReference type="Pfam" id="PF05063">
    <property type="entry name" value="MT-A70"/>
    <property type="match status" value="1"/>
</dbReference>
<dbReference type="InterPro" id="IPR015590">
    <property type="entry name" value="Aldehyde_DH_dom"/>
</dbReference>
<dbReference type="InterPro" id="IPR023214">
    <property type="entry name" value="HAD_sf"/>
</dbReference>
<dbReference type="InterPro" id="IPR036412">
    <property type="entry name" value="HAD-like_sf"/>
</dbReference>
<dbReference type="Gene3D" id="3.40.309.10">
    <property type="entry name" value="Aldehyde Dehydrogenase, Chain A, domain 2"/>
    <property type="match status" value="1"/>
</dbReference>
<dbReference type="SFLD" id="SFLDG01129">
    <property type="entry name" value="C1.5:_HAD__Beta-PGM__Phosphata"/>
    <property type="match status" value="1"/>
</dbReference>
<dbReference type="EMBL" id="JAIFTL010000029">
    <property type="protein sequence ID" value="KAG9325940.1"/>
    <property type="molecule type" value="Genomic_DNA"/>
</dbReference>
<dbReference type="SUPFAM" id="SSF53720">
    <property type="entry name" value="ALDH-like"/>
    <property type="match status" value="1"/>
</dbReference>
<dbReference type="GO" id="GO:0006574">
    <property type="term" value="P:L-valine catabolic process"/>
    <property type="evidence" value="ECO:0007669"/>
    <property type="project" value="TreeGrafter"/>
</dbReference>
<dbReference type="FunFam" id="3.40.309.10:FF:000002">
    <property type="entry name" value="Methylmalonate-semialdehyde dehydrogenase (Acylating)"/>
    <property type="match status" value="1"/>
</dbReference>
<comment type="caution">
    <text evidence="4">The sequence shown here is derived from an EMBL/GenBank/DDBJ whole genome shotgun (WGS) entry which is preliminary data.</text>
</comment>
<dbReference type="Gene3D" id="3.40.50.1000">
    <property type="entry name" value="HAD superfamily/HAD-like"/>
    <property type="match status" value="1"/>
</dbReference>
<evidence type="ECO:0000256" key="1">
    <source>
        <dbReference type="PROSITE-ProRule" id="PRU00489"/>
    </source>
</evidence>
<dbReference type="GO" id="GO:0004491">
    <property type="term" value="F:methylmalonate-semialdehyde dehydrogenase (acylating, NAD) activity"/>
    <property type="evidence" value="ECO:0007669"/>
    <property type="project" value="InterPro"/>
</dbReference>
<dbReference type="SFLD" id="SFLDS00003">
    <property type="entry name" value="Haloacid_Dehalogenase"/>
    <property type="match status" value="1"/>
</dbReference>
<evidence type="ECO:0000313" key="4">
    <source>
        <dbReference type="EMBL" id="KAG9325940.1"/>
    </source>
</evidence>
<gene>
    <name evidence="4" type="ORF">KVV02_005784</name>
</gene>
<dbReference type="Pfam" id="PF00171">
    <property type="entry name" value="Aldedh"/>
    <property type="match status" value="1"/>
</dbReference>
<organism evidence="4 5">
    <name type="scientific">Mortierella alpina</name>
    <name type="common">Oleaginous fungus</name>
    <name type="synonym">Mortierella renispora</name>
    <dbReference type="NCBI Taxonomy" id="64518"/>
    <lineage>
        <taxon>Eukaryota</taxon>
        <taxon>Fungi</taxon>
        <taxon>Fungi incertae sedis</taxon>
        <taxon>Mucoromycota</taxon>
        <taxon>Mortierellomycotina</taxon>
        <taxon>Mortierellomycetes</taxon>
        <taxon>Mortierellales</taxon>
        <taxon>Mortierellaceae</taxon>
        <taxon>Mortierella</taxon>
    </lineage>
</organism>
<dbReference type="InterPro" id="IPR007757">
    <property type="entry name" value="MT-A70-like"/>
</dbReference>
<accession>A0A9P8A8U7</accession>
<sequence length="1330" mass="149527">MFTQDQPRLRNWINGEFVDAASSAQAADVEYLPVTSPYNAKIIGHVPLSSTADVDRAVAAANAAFPAWSARTIKDRAAVMLKFHALLSKHADQLADMVVLEHGKNKAEALASVLKGQETVEYALSLPQVVQGKMLEVSRGITCCDTRVPLGVVASVVPFNFPVMVPMWTLPIAITMGNTMVLKPSEKVPFTMSKVVELLKEAGLPDGVVNLVNGTASVVHHLIDHPEVKAVTFVGTSHVAELVSQRCHQLNKRVLALGGAKNHMVSAPDCNIEMTSTDVVNSYSGCSGQRCMAATVLLTIGHQQELIDKIVSKSEALRPGSKAGEVGPVIDQASVDKITRYINEAEASGARILVDGRPWTQSHQEGYWVGPTVILHTDKQDAALHEEIFGPVLSILAVESAEEALRIENANPYGNAACIYTSSGATADHFIKRFSAGMCGVNIGVAVPREPFSFGGWNKSRFGNHCDITGDGGVEFFSLRKKVTTKWVPQENASWMKQRPLPTMSPDAAYHNYPRRMPQSIFLDSGGVINDNSRRAPQWVYHLEQYMPTTRLGGPGKLWGKANAILSDQLFGSEDRLWDKFIAEAEDFKSFYRTYCLYWMNGAIGLVNEFLRREHKQDKGLQGQEMESTEKELFQLAYPETEAELIEIAHRAHLYCTALVQADYPGAVEAIMRLKFEQGFDMYTCSGEAANELELTFRTLGISALTPLTDNSTLTQDAKQDLRPVFHKLYGPDLIDCHKGSSRFYEQIFRDSGVDPRAAVIVDDKEHILAWAKVHGARTVLISDKNRKGKEMMIEIEEMDEEDGKLKVKTVPVVDHQLESLAQLPDLTDSWRKHLAEIKTNRSPILTHHPTHISSSEHMSTRSSRRKPRKAQTINNAHYVGYVEENESIEAIMKKFEELARMEEEFAKSKTPDIAEGSGSGAAEAPLATDVSGTEGNGELVLGLEKVQQTPDERQGFTDEQLQEIFRRTSGFTVRSMLRDTPEDIYEEDLWQANIADEDYLYDFEEEDDYLMAMDDHFWDEEVGTSRKRGRKEKEPRVPRVPREPREPKVKGEKRRGMGTDRESILQRYKVMQVRLQDRNGNFFTVKKKVLTIDPSLPTYVRIPPVPIPRSWIHPIRPMEKQPELAASIAGSRYEETSNILDLDLTLFGTDFQAVYMDPPLLREGEEPGPNKITMEQLGTLNMGAILPKGFLFVWIEKEFLPEIVQLAERWEMRYVENFCWIKRNCNNHIVKDKAPYFNSSKLSLLIFRKEGEVELRHQRSPDCVFDFIKPHNAAELSEEKPLFMYELIETLLPQAVYSESNPNGDKMLELWARQGTRRKGWTSVSQLKA</sequence>
<evidence type="ECO:0000259" key="3">
    <source>
        <dbReference type="Pfam" id="PF00171"/>
    </source>
</evidence>
<dbReference type="InterPro" id="IPR016163">
    <property type="entry name" value="Ald_DH_C"/>
</dbReference>
<feature type="domain" description="Aldehyde dehydrogenase" evidence="3">
    <location>
        <begin position="30"/>
        <end position="481"/>
    </location>
</feature>
<dbReference type="InterPro" id="IPR010061">
    <property type="entry name" value="MeMal-semiAld_DH"/>
</dbReference>
<dbReference type="PANTHER" id="PTHR43866:SF4">
    <property type="entry name" value="MALONATE-SEMIALDEHYDE DEHYDROGENASE"/>
    <property type="match status" value="1"/>
</dbReference>
<reference evidence="4" key="1">
    <citation type="submission" date="2021-07" db="EMBL/GenBank/DDBJ databases">
        <title>Draft genome of Mortierella alpina, strain LL118, isolated from an aspen leaf litter sample.</title>
        <authorList>
            <person name="Yang S."/>
            <person name="Vinatzer B.A."/>
        </authorList>
    </citation>
    <scope>NUCLEOTIDE SEQUENCE</scope>
    <source>
        <strain evidence="4">LL118</strain>
    </source>
</reference>
<dbReference type="NCBIfam" id="TIGR01722">
    <property type="entry name" value="MMSDH"/>
    <property type="match status" value="1"/>
</dbReference>
<dbReference type="InterPro" id="IPR016161">
    <property type="entry name" value="Ald_DH/histidinol_DH"/>
</dbReference>
<dbReference type="Proteomes" id="UP000717515">
    <property type="component" value="Unassembled WGS sequence"/>
</dbReference>
<proteinExistence type="inferred from homology"/>
<dbReference type="PANTHER" id="PTHR43866">
    <property type="entry name" value="MALONATE-SEMIALDEHYDE DEHYDROGENASE"/>
    <property type="match status" value="1"/>
</dbReference>
<feature type="region of interest" description="Disordered" evidence="2">
    <location>
        <begin position="1024"/>
        <end position="1059"/>
    </location>
</feature>
<dbReference type="SUPFAM" id="SSF56784">
    <property type="entry name" value="HAD-like"/>
    <property type="match status" value="1"/>
</dbReference>
<dbReference type="InterPro" id="IPR016162">
    <property type="entry name" value="Ald_DH_N"/>
</dbReference>
<comment type="similarity">
    <text evidence="1">Belongs to the MT-A70-like family.</text>
</comment>
<feature type="region of interest" description="Disordered" evidence="2">
    <location>
        <begin position="846"/>
        <end position="870"/>
    </location>
</feature>
<dbReference type="CDD" id="cd01427">
    <property type="entry name" value="HAD_like"/>
    <property type="match status" value="1"/>
</dbReference>
<feature type="compositionally biased region" description="Low complexity" evidence="2">
    <location>
        <begin position="915"/>
        <end position="925"/>
    </location>
</feature>
<feature type="region of interest" description="Disordered" evidence="2">
    <location>
        <begin position="909"/>
        <end position="928"/>
    </location>
</feature>
<dbReference type="GO" id="GO:0006210">
    <property type="term" value="P:thymine catabolic process"/>
    <property type="evidence" value="ECO:0007669"/>
    <property type="project" value="TreeGrafter"/>
</dbReference>
<name>A0A9P8A8U7_MORAP</name>
<dbReference type="Gene3D" id="3.40.605.10">
    <property type="entry name" value="Aldehyde Dehydrogenase, Chain A, domain 1"/>
    <property type="match status" value="1"/>
</dbReference>
<protein>
    <recommendedName>
        <fullName evidence="3">Aldehyde dehydrogenase domain-containing protein</fullName>
    </recommendedName>
</protein>